<dbReference type="EMBL" id="LN515532">
    <property type="protein sequence ID" value="CEA15118.1"/>
    <property type="molecule type" value="Genomic_DNA"/>
</dbReference>
<dbReference type="HOGENOM" id="CLU_1957555_0_0_10"/>
<dbReference type="STRING" id="1562970.ING2E5B_0349"/>
<dbReference type="AlphaFoldDB" id="A0A098BY81"/>
<reference evidence="1 2" key="1">
    <citation type="submission" date="2014-08" db="EMBL/GenBank/DDBJ databases">
        <authorList>
            <person name="Wibberg D."/>
        </authorList>
    </citation>
    <scope>NUCLEOTIDE SEQUENCE [LARGE SCALE GENOMIC DNA]</scope>
    <source>
        <strain evidence="2">ING2-E5B</strain>
    </source>
</reference>
<accession>A0A098BY81</accession>
<gene>
    <name evidence="1" type="ORF">ING2E5B_0349</name>
</gene>
<organism evidence="1 2">
    <name type="scientific">Fermentimonas caenicola</name>
    <dbReference type="NCBI Taxonomy" id="1562970"/>
    <lineage>
        <taxon>Bacteria</taxon>
        <taxon>Pseudomonadati</taxon>
        <taxon>Bacteroidota</taxon>
        <taxon>Bacteroidia</taxon>
        <taxon>Bacteroidales</taxon>
        <taxon>Dysgonomonadaceae</taxon>
        <taxon>Fermentimonas</taxon>
    </lineage>
</organism>
<protein>
    <submittedName>
        <fullName evidence="1">Uncharacterized protein</fullName>
    </submittedName>
</protein>
<sequence>MKHFILISIIVSITFSLDAQKDVLTQDNTFFLPYKPQLPQEFVLPDTIRFYPGDTIPNSIWEKLRREFTESEIKPFKSPIDQMPVIVPPNYNFSMIVSKPDSSVQYYIRNLNTGETKISPLKKLIRPK</sequence>
<keyword evidence="2" id="KW-1185">Reference proteome</keyword>
<proteinExistence type="predicted"/>
<dbReference type="Proteomes" id="UP000032417">
    <property type="component" value="Chromosome 1"/>
</dbReference>
<evidence type="ECO:0000313" key="1">
    <source>
        <dbReference type="EMBL" id="CEA15118.1"/>
    </source>
</evidence>
<dbReference type="KEGG" id="pbt:ING2E5B_0349"/>
<name>A0A098BY81_9BACT</name>
<evidence type="ECO:0000313" key="2">
    <source>
        <dbReference type="Proteomes" id="UP000032417"/>
    </source>
</evidence>